<evidence type="ECO:0000256" key="9">
    <source>
        <dbReference type="ARBA" id="ARBA00023237"/>
    </source>
</evidence>
<keyword evidence="8 10" id="KW-0472">Membrane</keyword>
<evidence type="ECO:0000313" key="15">
    <source>
        <dbReference type="Proteomes" id="UP000679220"/>
    </source>
</evidence>
<dbReference type="PROSITE" id="PS52016">
    <property type="entry name" value="TONB_DEPENDENT_REC_3"/>
    <property type="match status" value="1"/>
</dbReference>
<dbReference type="InterPro" id="IPR036942">
    <property type="entry name" value="Beta-barrel_TonB_sf"/>
</dbReference>
<dbReference type="EMBL" id="JAGTAR010000001">
    <property type="protein sequence ID" value="MBR8534119.1"/>
    <property type="molecule type" value="Genomic_DNA"/>
</dbReference>
<dbReference type="InterPro" id="IPR011662">
    <property type="entry name" value="Secretin/TonB_short_N"/>
</dbReference>
<feature type="region of interest" description="Disordered" evidence="12">
    <location>
        <begin position="770"/>
        <end position="790"/>
    </location>
</feature>
<dbReference type="NCBIfam" id="TIGR04057">
    <property type="entry name" value="SusC_RagA_signa"/>
    <property type="match status" value="1"/>
</dbReference>
<comment type="caution">
    <text evidence="14">The sequence shown here is derived from an EMBL/GenBank/DDBJ whole genome shotgun (WGS) entry which is preliminary data.</text>
</comment>
<keyword evidence="9 10" id="KW-0998">Cell outer membrane</keyword>
<dbReference type="Pfam" id="PF07660">
    <property type="entry name" value="STN"/>
    <property type="match status" value="1"/>
</dbReference>
<keyword evidence="15" id="KW-1185">Reference proteome</keyword>
<keyword evidence="4" id="KW-0406">Ion transport</keyword>
<name>A0A941IW47_9BACT</name>
<accession>A0A941IW47</accession>
<keyword evidence="4" id="KW-0410">Iron transport</keyword>
<dbReference type="Pfam" id="PF00593">
    <property type="entry name" value="TonB_dep_Rec_b-barrel"/>
    <property type="match status" value="1"/>
</dbReference>
<dbReference type="GO" id="GO:0006826">
    <property type="term" value="P:iron ion transport"/>
    <property type="evidence" value="ECO:0007669"/>
    <property type="project" value="UniProtKB-KW"/>
</dbReference>
<dbReference type="GO" id="GO:0009279">
    <property type="term" value="C:cell outer membrane"/>
    <property type="evidence" value="ECO:0007669"/>
    <property type="project" value="UniProtKB-SubCell"/>
</dbReference>
<evidence type="ECO:0000256" key="1">
    <source>
        <dbReference type="ARBA" id="ARBA00004571"/>
    </source>
</evidence>
<evidence type="ECO:0000256" key="2">
    <source>
        <dbReference type="ARBA" id="ARBA00022448"/>
    </source>
</evidence>
<sequence length="1108" mass="123608">MKKNPFEVWDSYALQKIYRRMRILAILLLVGASQMWATNSYSQGSTLSLRKNNASIEQVIDAIEQQTGYTFLYNQQLIEGISNVSVNLSNEDLFDALDKLFASTDVNYRVIDKQIVLTKKQEAITLMQQEHTVKGVVTDVNGDPIPGVTVVEQTNPSNGTITAIDGTYTLSLGSPDATISFSFVGFEPQIIQVASKPTVDITMVEEAIDMDEVVVVGYGVQRKSVVTAAISSVKAEELEKVSNGRVEHAIQGRTAGVAVLPTSGAPGAGVKIRIRGTGSNGNSNPLYIVDGMKTGGIDDLDPNDIASMEILKDAASAAIYGTEGANGVVLITTKSGTKGKSRIEYNFQYGIQTLSTNAEMMNAAQYKQFMEEAGETITPPAGENYDTDWLDEISEAAPMQRHSISFSGGNEKSTYLLSGSYLKQDGAIGGEDARFERYTFRINTKNEMADWLEVGNNLNFSHSNRKILPEDDEYRSIVNSALLLDPYTPVIESDMSRIDAIIADGNTPLQNSNGDYYGMNRFVTGETANPVAFMENTHNEQIMDKLLASFYGTLKPLKGLNITSRIGLELTYITRKEWSPKYYFSSERSNSLNVAQDWVDKYYKALWENFASYNKKINKHDFTLLAGMSYEDYTHPNYYLKSEMPKEGSQYAYHDYYADRDNNMVGGNMEENTKVSYFGRLSYNYAGKYMLEGSLRRDGASVLPTDNRWASFAAVSAGWLISQEDFWNVEAIDYLKIRASWGQNGSIFNVVPFADRAFWTSQNINYPNEDEVLSGGSRSPRPTNPALGWETSEQTNVGLDLRVFNSKLNFSVDYYEKLTDGLIKPNKMAPSAGFGEDVSANLGTVKNSGFEFELGWRNTTSFGLKYGVNLNLSTLKNEVTEVKDDTPQPGANVRGYNMTWFEEGYPIYYFKGYKTAGIDPETGAPIVVDVNDDGEITASDQTNIGSPHPDLLYGATFNMEYKNFDFNLFMQGMSGNDVFMAWFRTDRKLSNKPSFFFTDRWTGPGDNASMPKPDNTSDYIYRSDLVVQDASYMRIKQIQLGYTLPKSLSEKIKLQRVRAFVSLDDFFTFTKYEGMDPEAGSSEDNRQGIDKGLYPTTKKVMFGLNVNF</sequence>
<protein>
    <submittedName>
        <fullName evidence="14">TonB-dependent receptor</fullName>
    </submittedName>
</protein>
<dbReference type="Proteomes" id="UP000679220">
    <property type="component" value="Unassembled WGS sequence"/>
</dbReference>
<evidence type="ECO:0000256" key="11">
    <source>
        <dbReference type="RuleBase" id="RU003357"/>
    </source>
</evidence>
<dbReference type="InterPro" id="IPR039426">
    <property type="entry name" value="TonB-dep_rcpt-like"/>
</dbReference>
<reference evidence="14" key="2">
    <citation type="submission" date="2021-04" db="EMBL/GenBank/DDBJ databases">
        <authorList>
            <person name="Zhang T."/>
            <person name="Zhang Y."/>
            <person name="Lu D."/>
            <person name="Zuo D."/>
            <person name="Du Z."/>
        </authorList>
    </citation>
    <scope>NUCLEOTIDE SEQUENCE</scope>
    <source>
        <strain evidence="14">JR1</strain>
    </source>
</reference>
<dbReference type="AlphaFoldDB" id="A0A941IW47"/>
<evidence type="ECO:0000256" key="10">
    <source>
        <dbReference type="PROSITE-ProRule" id="PRU01360"/>
    </source>
</evidence>
<gene>
    <name evidence="14" type="ORF">KDU71_00975</name>
</gene>
<evidence type="ECO:0000256" key="3">
    <source>
        <dbReference type="ARBA" id="ARBA00022452"/>
    </source>
</evidence>
<evidence type="ECO:0000256" key="12">
    <source>
        <dbReference type="SAM" id="MobiDB-lite"/>
    </source>
</evidence>
<dbReference type="SUPFAM" id="SSF56935">
    <property type="entry name" value="Porins"/>
    <property type="match status" value="1"/>
</dbReference>
<dbReference type="InterPro" id="IPR037066">
    <property type="entry name" value="Plug_dom_sf"/>
</dbReference>
<dbReference type="Gene3D" id="2.170.130.10">
    <property type="entry name" value="TonB-dependent receptor, plug domain"/>
    <property type="match status" value="1"/>
</dbReference>
<dbReference type="Gene3D" id="2.60.40.1120">
    <property type="entry name" value="Carboxypeptidase-like, regulatory domain"/>
    <property type="match status" value="1"/>
</dbReference>
<evidence type="ECO:0000256" key="6">
    <source>
        <dbReference type="ARBA" id="ARBA00023004"/>
    </source>
</evidence>
<evidence type="ECO:0000256" key="5">
    <source>
        <dbReference type="ARBA" id="ARBA00022692"/>
    </source>
</evidence>
<dbReference type="InterPro" id="IPR012910">
    <property type="entry name" value="Plug_dom"/>
</dbReference>
<dbReference type="SUPFAM" id="SSF49464">
    <property type="entry name" value="Carboxypeptidase regulatory domain-like"/>
    <property type="match status" value="1"/>
</dbReference>
<keyword evidence="6" id="KW-0408">Iron</keyword>
<dbReference type="Pfam" id="PF13715">
    <property type="entry name" value="CarbopepD_reg_2"/>
    <property type="match status" value="1"/>
</dbReference>
<comment type="similarity">
    <text evidence="10 11">Belongs to the TonB-dependent receptor family.</text>
</comment>
<evidence type="ECO:0000256" key="8">
    <source>
        <dbReference type="ARBA" id="ARBA00023136"/>
    </source>
</evidence>
<dbReference type="Pfam" id="PF07715">
    <property type="entry name" value="Plug"/>
    <property type="match status" value="1"/>
</dbReference>
<dbReference type="NCBIfam" id="TIGR04056">
    <property type="entry name" value="OMP_RagA_SusC"/>
    <property type="match status" value="1"/>
</dbReference>
<organism evidence="14 15">
    <name type="scientific">Carboxylicivirga sediminis</name>
    <dbReference type="NCBI Taxonomy" id="2006564"/>
    <lineage>
        <taxon>Bacteria</taxon>
        <taxon>Pseudomonadati</taxon>
        <taxon>Bacteroidota</taxon>
        <taxon>Bacteroidia</taxon>
        <taxon>Marinilabiliales</taxon>
        <taxon>Marinilabiliaceae</taxon>
        <taxon>Carboxylicivirga</taxon>
    </lineage>
</organism>
<evidence type="ECO:0000256" key="7">
    <source>
        <dbReference type="ARBA" id="ARBA00023077"/>
    </source>
</evidence>
<dbReference type="RefSeq" id="WP_212188023.1">
    <property type="nucleotide sequence ID" value="NZ_JAGTAR010000001.1"/>
</dbReference>
<evidence type="ECO:0000259" key="13">
    <source>
        <dbReference type="SMART" id="SM00965"/>
    </source>
</evidence>
<keyword evidence="3 10" id="KW-1134">Transmembrane beta strand</keyword>
<dbReference type="SMART" id="SM00965">
    <property type="entry name" value="STN"/>
    <property type="match status" value="1"/>
</dbReference>
<dbReference type="InterPro" id="IPR000531">
    <property type="entry name" value="Beta-barrel_TonB"/>
</dbReference>
<comment type="subcellular location">
    <subcellularLocation>
        <location evidence="1 10">Cell outer membrane</location>
        <topology evidence="1 10">Multi-pass membrane protein</topology>
    </subcellularLocation>
</comment>
<keyword evidence="7 11" id="KW-0798">TonB box</keyword>
<keyword evidence="2 10" id="KW-0813">Transport</keyword>
<evidence type="ECO:0000313" key="14">
    <source>
        <dbReference type="EMBL" id="MBR8534119.1"/>
    </source>
</evidence>
<dbReference type="InterPro" id="IPR023997">
    <property type="entry name" value="TonB-dep_OMP_SusC/RagA_CS"/>
</dbReference>
<dbReference type="InterPro" id="IPR023996">
    <property type="entry name" value="TonB-dep_OMP_SusC/RagA"/>
</dbReference>
<keyword evidence="14" id="KW-0675">Receptor</keyword>
<keyword evidence="5 10" id="KW-0812">Transmembrane</keyword>
<proteinExistence type="inferred from homology"/>
<feature type="domain" description="Secretin/TonB short N-terminal" evidence="13">
    <location>
        <begin position="69"/>
        <end position="120"/>
    </location>
</feature>
<evidence type="ECO:0000256" key="4">
    <source>
        <dbReference type="ARBA" id="ARBA00022496"/>
    </source>
</evidence>
<reference evidence="14" key="1">
    <citation type="journal article" date="2018" name="Int. J. Syst. Evol. Microbiol.">
        <title>Carboxylicivirga sediminis sp. nov., isolated from coastal sediment.</title>
        <authorList>
            <person name="Wang F.Q."/>
            <person name="Ren L.H."/>
            <person name="Zou R.J."/>
            <person name="Sun Y.Z."/>
            <person name="Liu X.J."/>
            <person name="Jiang F."/>
            <person name="Liu L.J."/>
        </authorList>
    </citation>
    <scope>NUCLEOTIDE SEQUENCE</scope>
    <source>
        <strain evidence="14">JR1</strain>
    </source>
</reference>
<dbReference type="Gene3D" id="2.40.170.20">
    <property type="entry name" value="TonB-dependent receptor, beta-barrel domain"/>
    <property type="match status" value="1"/>
</dbReference>
<dbReference type="InterPro" id="IPR008969">
    <property type="entry name" value="CarboxyPept-like_regulatory"/>
</dbReference>